<dbReference type="InterPro" id="IPR052558">
    <property type="entry name" value="Siderophore_Hydrolase_D"/>
</dbReference>
<evidence type="ECO:0000256" key="1">
    <source>
        <dbReference type="ARBA" id="ARBA00005622"/>
    </source>
</evidence>
<protein>
    <submittedName>
        <fullName evidence="3">Siderophore esterase IroE-like</fullName>
    </submittedName>
</protein>
<evidence type="ECO:0000313" key="4">
    <source>
        <dbReference type="Proteomes" id="UP000078397"/>
    </source>
</evidence>
<accession>A0A179FNN9</accession>
<proteinExistence type="inferred from homology"/>
<dbReference type="PANTHER" id="PTHR40841:SF2">
    <property type="entry name" value="SIDEROPHORE-DEGRADING ESTERASE (EUROFUNG)"/>
    <property type="match status" value="1"/>
</dbReference>
<dbReference type="Gene3D" id="3.40.50.1820">
    <property type="entry name" value="alpha/beta hydrolase"/>
    <property type="match status" value="1"/>
</dbReference>
<comment type="caution">
    <text evidence="3">The sequence shown here is derived from an EMBL/GenBank/DDBJ whole genome shotgun (WGS) entry which is preliminary data.</text>
</comment>
<keyword evidence="2" id="KW-0378">Hydrolase</keyword>
<keyword evidence="4" id="KW-1185">Reference proteome</keyword>
<gene>
    <name evidence="3" type="ORF">VFPPC_14453</name>
</gene>
<reference evidence="3 4" key="1">
    <citation type="journal article" date="2016" name="PLoS Pathog.">
        <title>Biosynthesis of antibiotic leucinostatins in bio-control fungus Purpureocillium lilacinum and their inhibition on phytophthora revealed by genome mining.</title>
        <authorList>
            <person name="Wang G."/>
            <person name="Liu Z."/>
            <person name="Lin R."/>
            <person name="Li E."/>
            <person name="Mao Z."/>
            <person name="Ling J."/>
            <person name="Yang Y."/>
            <person name="Yin W.B."/>
            <person name="Xie B."/>
        </authorList>
    </citation>
    <scope>NUCLEOTIDE SEQUENCE [LARGE SCALE GENOMIC DNA]</scope>
    <source>
        <strain evidence="3">170</strain>
    </source>
</reference>
<dbReference type="InterPro" id="IPR029058">
    <property type="entry name" value="AB_hydrolase_fold"/>
</dbReference>
<dbReference type="AlphaFoldDB" id="A0A179FNN9"/>
<dbReference type="Proteomes" id="UP000078397">
    <property type="component" value="Unassembled WGS sequence"/>
</dbReference>
<dbReference type="GeneID" id="28856216"/>
<dbReference type="EMBL" id="LSBJ02000004">
    <property type="protein sequence ID" value="OAQ67212.1"/>
    <property type="molecule type" value="Genomic_DNA"/>
</dbReference>
<dbReference type="GO" id="GO:0016788">
    <property type="term" value="F:hydrolase activity, acting on ester bonds"/>
    <property type="evidence" value="ECO:0007669"/>
    <property type="project" value="TreeGrafter"/>
</dbReference>
<dbReference type="OrthoDB" id="446683at2759"/>
<evidence type="ECO:0000313" key="3">
    <source>
        <dbReference type="EMBL" id="OAQ67212.1"/>
    </source>
</evidence>
<dbReference type="InterPro" id="IPR000801">
    <property type="entry name" value="Esterase-like"/>
</dbReference>
<dbReference type="RefSeq" id="XP_018144299.1">
    <property type="nucleotide sequence ID" value="XM_018292222.1"/>
</dbReference>
<dbReference type="SUPFAM" id="SSF53474">
    <property type="entry name" value="alpha/beta-Hydrolases"/>
    <property type="match status" value="1"/>
</dbReference>
<name>A0A179FNN9_METCM</name>
<evidence type="ECO:0000256" key="2">
    <source>
        <dbReference type="ARBA" id="ARBA00022801"/>
    </source>
</evidence>
<comment type="similarity">
    <text evidence="1">Belongs to the esterase D family.</text>
</comment>
<dbReference type="Pfam" id="PF00756">
    <property type="entry name" value="Esterase"/>
    <property type="match status" value="1"/>
</dbReference>
<sequence length="290" mass="32909">MGTTDVSTITLQSSAEFSVAAKDGQMYKIQVAWPMEWQSRSGHKNIAVLYAVDGNAMFLTAAEASWRRATGPHHKGNGVVISIGYPLKGRVFSPRRNYDLTPPSPTAPEGFGGADHFLDFMQYTLKPFVKSMILPNTAIEREALYGHSFGGLFTLYTLFTRPSLFDCFIASSPSIYWSNFYILTLEEEFRKRHVRQQPSLMMYYGSYEQHPPRWADEDAEKYEKRRQGAEERAMTDSANAMYRRLKDSGLLACVTIKEYPKEDHGTVIACSLSRGLTTFFEEWPLKEEGS</sequence>
<dbReference type="KEGG" id="pchm:VFPPC_14453"/>
<dbReference type="PANTHER" id="PTHR40841">
    <property type="entry name" value="SIDEROPHORE TRIACETYLFUSARININE C ESTERASE"/>
    <property type="match status" value="1"/>
</dbReference>
<organism evidence="3 4">
    <name type="scientific">Pochonia chlamydosporia 170</name>
    <dbReference type="NCBI Taxonomy" id="1380566"/>
    <lineage>
        <taxon>Eukaryota</taxon>
        <taxon>Fungi</taxon>
        <taxon>Dikarya</taxon>
        <taxon>Ascomycota</taxon>
        <taxon>Pezizomycotina</taxon>
        <taxon>Sordariomycetes</taxon>
        <taxon>Hypocreomycetidae</taxon>
        <taxon>Hypocreales</taxon>
        <taxon>Clavicipitaceae</taxon>
        <taxon>Pochonia</taxon>
    </lineage>
</organism>